<dbReference type="Proteomes" id="UP000001449">
    <property type="component" value="Chromosome 1"/>
</dbReference>
<evidence type="ECO:0000313" key="7">
    <source>
        <dbReference type="Proteomes" id="UP000001449"/>
    </source>
</evidence>
<dbReference type="PaxDb" id="35128-Thaps20662"/>
<feature type="compositionally biased region" description="Basic and acidic residues" evidence="3">
    <location>
        <begin position="32"/>
        <end position="62"/>
    </location>
</feature>
<dbReference type="OMA" id="HIDFWND"/>
<reference evidence="6 7" key="2">
    <citation type="journal article" date="2008" name="Nature">
        <title>The Phaeodactylum genome reveals the evolutionary history of diatom genomes.</title>
        <authorList>
            <person name="Bowler C."/>
            <person name="Allen A.E."/>
            <person name="Badger J.H."/>
            <person name="Grimwood J."/>
            <person name="Jabbari K."/>
            <person name="Kuo A."/>
            <person name="Maheswari U."/>
            <person name="Martens C."/>
            <person name="Maumus F."/>
            <person name="Otillar R.P."/>
            <person name="Rayko E."/>
            <person name="Salamov A."/>
            <person name="Vandepoele K."/>
            <person name="Beszteri B."/>
            <person name="Gruber A."/>
            <person name="Heijde M."/>
            <person name="Katinka M."/>
            <person name="Mock T."/>
            <person name="Valentin K."/>
            <person name="Verret F."/>
            <person name="Berges J.A."/>
            <person name="Brownlee C."/>
            <person name="Cadoret J.P."/>
            <person name="Chiovitti A."/>
            <person name="Choi C.J."/>
            <person name="Coesel S."/>
            <person name="De Martino A."/>
            <person name="Detter J.C."/>
            <person name="Durkin C."/>
            <person name="Falciatore A."/>
            <person name="Fournet J."/>
            <person name="Haruta M."/>
            <person name="Huysman M.J."/>
            <person name="Jenkins B.D."/>
            <person name="Jiroutova K."/>
            <person name="Jorgensen R.E."/>
            <person name="Joubert Y."/>
            <person name="Kaplan A."/>
            <person name="Kroger N."/>
            <person name="Kroth P.G."/>
            <person name="La Roche J."/>
            <person name="Lindquist E."/>
            <person name="Lommer M."/>
            <person name="Martin-Jezequel V."/>
            <person name="Lopez P.J."/>
            <person name="Lucas S."/>
            <person name="Mangogna M."/>
            <person name="McGinnis K."/>
            <person name="Medlin L.K."/>
            <person name="Montsant A."/>
            <person name="Oudot-Le Secq M.P."/>
            <person name="Napoli C."/>
            <person name="Obornik M."/>
            <person name="Parker M.S."/>
            <person name="Petit J.L."/>
            <person name="Porcel B.M."/>
            <person name="Poulsen N."/>
            <person name="Robison M."/>
            <person name="Rychlewski L."/>
            <person name="Rynearson T.A."/>
            <person name="Schmutz J."/>
            <person name="Shapiro H."/>
            <person name="Siaut M."/>
            <person name="Stanley M."/>
            <person name="Sussman M.R."/>
            <person name="Taylor A.R."/>
            <person name="Vardi A."/>
            <person name="von Dassow P."/>
            <person name="Vyverman W."/>
            <person name="Willis A."/>
            <person name="Wyrwicz L.S."/>
            <person name="Rokhsar D.S."/>
            <person name="Weissenbach J."/>
            <person name="Armbrust E.V."/>
            <person name="Green B.R."/>
            <person name="Van de Peer Y."/>
            <person name="Grigoriev I.V."/>
        </authorList>
    </citation>
    <scope>NUCLEOTIDE SEQUENCE [LARGE SCALE GENOMIC DNA]</scope>
    <source>
        <strain evidence="6 7">CCMP1335</strain>
    </source>
</reference>
<feature type="domain" description="Splicing factor cactin central" evidence="5">
    <location>
        <begin position="273"/>
        <end position="506"/>
    </location>
</feature>
<evidence type="ECO:0000256" key="1">
    <source>
        <dbReference type="ARBA" id="ARBA00006895"/>
    </source>
</evidence>
<dbReference type="RefSeq" id="XP_002286630.1">
    <property type="nucleotide sequence ID" value="XM_002286594.1"/>
</dbReference>
<dbReference type="AlphaFoldDB" id="B8BPZ0"/>
<dbReference type="KEGG" id="tps:THAPSDRAFT_20662"/>
<feature type="region of interest" description="Disordered" evidence="3">
    <location>
        <begin position="1"/>
        <end position="172"/>
    </location>
</feature>
<evidence type="ECO:0000259" key="5">
    <source>
        <dbReference type="Pfam" id="PF10312"/>
    </source>
</evidence>
<accession>B8BPZ0</accession>
<dbReference type="Pfam" id="PF10312">
    <property type="entry name" value="Cactin_mid"/>
    <property type="match status" value="1"/>
</dbReference>
<dbReference type="PANTHER" id="PTHR21737:SF4">
    <property type="entry name" value="SPLICING FACTOR CACTIN"/>
    <property type="match status" value="1"/>
</dbReference>
<dbReference type="PANTHER" id="PTHR21737">
    <property type="entry name" value="POLYGLUTAMINE BINDING PROTEIN 1/MARVEL MEMBRANE-ASSOCIATING DOMAIN CONTAINING 3"/>
    <property type="match status" value="1"/>
</dbReference>
<dbReference type="EMBL" id="CM000638">
    <property type="protein sequence ID" value="EED96271.1"/>
    <property type="molecule type" value="Genomic_DNA"/>
</dbReference>
<dbReference type="InParanoid" id="B8BPZ0"/>
<feature type="compositionally biased region" description="Basic residues" evidence="3">
    <location>
        <begin position="63"/>
        <end position="93"/>
    </location>
</feature>
<comment type="similarity">
    <text evidence="1">Belongs to the CACTIN family.</text>
</comment>
<dbReference type="GO" id="GO:0005681">
    <property type="term" value="C:spliceosomal complex"/>
    <property type="evidence" value="ECO:0000318"/>
    <property type="project" value="GO_Central"/>
</dbReference>
<feature type="compositionally biased region" description="Basic residues" evidence="3">
    <location>
        <begin position="119"/>
        <end position="128"/>
    </location>
</feature>
<feature type="region of interest" description="Disordered" evidence="3">
    <location>
        <begin position="197"/>
        <end position="241"/>
    </location>
</feature>
<feature type="compositionally biased region" description="Low complexity" evidence="3">
    <location>
        <begin position="94"/>
        <end position="114"/>
    </location>
</feature>
<protein>
    <recommendedName>
        <fullName evidence="2">Splicing factor Cactin</fullName>
    </recommendedName>
</protein>
<reference evidence="6 7" key="1">
    <citation type="journal article" date="2004" name="Science">
        <title>The genome of the diatom Thalassiosira pseudonana: ecology, evolution, and metabolism.</title>
        <authorList>
            <person name="Armbrust E.V."/>
            <person name="Berges J.A."/>
            <person name="Bowler C."/>
            <person name="Green B.R."/>
            <person name="Martinez D."/>
            <person name="Putnam N.H."/>
            <person name="Zhou S."/>
            <person name="Allen A.E."/>
            <person name="Apt K.E."/>
            <person name="Bechner M."/>
            <person name="Brzezinski M.A."/>
            <person name="Chaal B.K."/>
            <person name="Chiovitti A."/>
            <person name="Davis A.K."/>
            <person name="Demarest M.S."/>
            <person name="Detter J.C."/>
            <person name="Glavina T."/>
            <person name="Goodstein D."/>
            <person name="Hadi M.Z."/>
            <person name="Hellsten U."/>
            <person name="Hildebrand M."/>
            <person name="Jenkins B.D."/>
            <person name="Jurka J."/>
            <person name="Kapitonov V.V."/>
            <person name="Kroger N."/>
            <person name="Lau W.W."/>
            <person name="Lane T.W."/>
            <person name="Larimer F.W."/>
            <person name="Lippmeier J.C."/>
            <person name="Lucas S."/>
            <person name="Medina M."/>
            <person name="Montsant A."/>
            <person name="Obornik M."/>
            <person name="Parker M.S."/>
            <person name="Palenik B."/>
            <person name="Pazour G.J."/>
            <person name="Richardson P.M."/>
            <person name="Rynearson T.A."/>
            <person name="Saito M.A."/>
            <person name="Schwartz D.C."/>
            <person name="Thamatrakoln K."/>
            <person name="Valentin K."/>
            <person name="Vardi A."/>
            <person name="Wilkerson F.P."/>
            <person name="Rokhsar D.S."/>
        </authorList>
    </citation>
    <scope>NUCLEOTIDE SEQUENCE [LARGE SCALE GENOMIC DNA]</scope>
    <source>
        <strain evidence="6 7">CCMP1335</strain>
    </source>
</reference>
<feature type="domain" description="Splicing factor Cactin C-terminal" evidence="4">
    <location>
        <begin position="588"/>
        <end position="711"/>
    </location>
</feature>
<dbReference type="GeneID" id="7449102"/>
<dbReference type="InterPro" id="IPR019134">
    <property type="entry name" value="Cactin_C"/>
</dbReference>
<name>B8BPZ0_THAPS</name>
<dbReference type="GO" id="GO:0045292">
    <property type="term" value="P:mRNA cis splicing, via spliceosome"/>
    <property type="evidence" value="ECO:0000318"/>
    <property type="project" value="GO_Central"/>
</dbReference>
<feature type="compositionally biased region" description="Polar residues" evidence="3">
    <location>
        <begin position="131"/>
        <end position="147"/>
    </location>
</feature>
<dbReference type="STRING" id="35128.B8BPZ0"/>
<keyword evidence="7" id="KW-1185">Reference proteome</keyword>
<dbReference type="HOGENOM" id="CLU_011759_2_1_1"/>
<evidence type="ECO:0000313" key="6">
    <source>
        <dbReference type="EMBL" id="EED96271.1"/>
    </source>
</evidence>
<dbReference type="eggNOG" id="KOG2370">
    <property type="taxonomic scope" value="Eukaryota"/>
</dbReference>
<dbReference type="FunCoup" id="B8BPZ0">
    <property type="interactions" value="419"/>
</dbReference>
<feature type="compositionally biased region" description="Basic residues" evidence="3">
    <location>
        <begin position="20"/>
        <end position="31"/>
    </location>
</feature>
<dbReference type="InterPro" id="IPR018816">
    <property type="entry name" value="Cactin_central"/>
</dbReference>
<evidence type="ECO:0000259" key="4">
    <source>
        <dbReference type="Pfam" id="PF09732"/>
    </source>
</evidence>
<evidence type="ECO:0000256" key="2">
    <source>
        <dbReference type="ARBA" id="ARBA00034534"/>
    </source>
</evidence>
<evidence type="ECO:0000256" key="3">
    <source>
        <dbReference type="SAM" id="MobiDB-lite"/>
    </source>
</evidence>
<feature type="region of interest" description="Disordered" evidence="3">
    <location>
        <begin position="522"/>
        <end position="561"/>
    </location>
</feature>
<feature type="compositionally biased region" description="Gly residues" evidence="3">
    <location>
        <begin position="387"/>
        <end position="398"/>
    </location>
</feature>
<dbReference type="SMART" id="SM01050">
    <property type="entry name" value="CactinC_cactus"/>
    <property type="match status" value="1"/>
</dbReference>
<proteinExistence type="inferred from homology"/>
<feature type="compositionally biased region" description="Basic and acidic residues" evidence="3">
    <location>
        <begin position="156"/>
        <end position="165"/>
    </location>
</feature>
<dbReference type="Pfam" id="PF09732">
    <property type="entry name" value="CactinC_cactus"/>
    <property type="match status" value="1"/>
</dbReference>
<sequence length="711" mass="81573">MASTSASSKEHNNSGSRPSSSRRRSRSRSKSRSRDGHERRARTADGDDGDTRETLRRDEKDRSRRSKHKSSRRSSSRRGKSSKHRSKKRRRGRSSSSSSSSSYSSSSSSSSSSSEESRRKKRKSKTSKSKQSTTTNTPATPQLNSRLLTKLATRNETLEEREERRAKRRAARITARFGYTAEDNPFRDPNLHETFTWKKREEKVGSSTGGGGKAVEEDDGTAAAAAAGGEGKASSRRDMQEHTFAEIEKVRQRRIDRELHMSEMERLRAEESKMKELEHYDEWARKEEEFHLQQQRQRSAIRLVEGREKPVDVLAQNMLLFGLSEGEKENRARVKYKEKYNALEELETLETNLEEPYSLLKDLKLGELEELVVDVDAFRRLEREATDGGGEENGGGAKANGEEEGNPVIRYWDALHTVTLDEIKFLKTGGESGTHASLVNDIRDMFKGQSMDDLQQLKRDIQQKLRGGNGAAPRFDDDGVVDTNYWQDVLGQLEVHLAKMELSEIHSKMLVRQLEKLETKREELSKKAASGEVVANEERNERGLDPNSSAAQASALPQGIEPDFGNLEEELGLSDEIDLKDSQFVYAWQDKYRPRKPRYFNRVKTGYDWNAYNKTHYDHDNPPPKIVQGYKFNIFYPDLINKAKTPQYFLEKADTDNFCILRFSAGPPYEDVAFKIINRQWNKSRKRGFRCTFERGVLSLYFNFASHWYRR</sequence>
<dbReference type="GO" id="GO:0005737">
    <property type="term" value="C:cytoplasm"/>
    <property type="evidence" value="ECO:0000318"/>
    <property type="project" value="GO_Central"/>
</dbReference>
<organism evidence="6 7">
    <name type="scientific">Thalassiosira pseudonana</name>
    <name type="common">Marine diatom</name>
    <name type="synonym">Cyclotella nana</name>
    <dbReference type="NCBI Taxonomy" id="35128"/>
    <lineage>
        <taxon>Eukaryota</taxon>
        <taxon>Sar</taxon>
        <taxon>Stramenopiles</taxon>
        <taxon>Ochrophyta</taxon>
        <taxon>Bacillariophyta</taxon>
        <taxon>Coscinodiscophyceae</taxon>
        <taxon>Thalassiosirophycidae</taxon>
        <taxon>Thalassiosirales</taxon>
        <taxon>Thalassiosiraceae</taxon>
        <taxon>Thalassiosira</taxon>
    </lineage>
</organism>
<gene>
    <name evidence="6" type="ORF">THAPSDRAFT_20662</name>
</gene>
<feature type="region of interest" description="Disordered" evidence="3">
    <location>
        <begin position="383"/>
        <end position="403"/>
    </location>
</feature>